<evidence type="ECO:0000313" key="5">
    <source>
        <dbReference type="Proteomes" id="UP001597375"/>
    </source>
</evidence>
<proteinExistence type="predicted"/>
<evidence type="ECO:0000313" key="4">
    <source>
        <dbReference type="EMBL" id="MFD2256722.1"/>
    </source>
</evidence>
<comment type="caution">
    <text evidence="4">The sequence shown here is derived from an EMBL/GenBank/DDBJ whole genome shotgun (WGS) entry which is preliminary data.</text>
</comment>
<dbReference type="RefSeq" id="WP_386820012.1">
    <property type="nucleotide sequence ID" value="NZ_JBHUIT010000012.1"/>
</dbReference>
<sequence length="226" mass="24466">MPKPSIEFYNAAIDAVQAGKLPEALAAVENSLTEDPRDGETWQLYVLILNSLGRTEDARKATEKLQDIGLNEIDEILLKASEASTNLDARAAIEHYRSAIELDASRPEIHASLALALLQAGQADAALSSARTAVSLDPANASANYALGHLLRLEGKDQPALEALSKAVASDPYFMLALYEEGMLLASSGKLHRALGNFEKFLENHPDDESAQQAVKNIRQRLEGTF</sequence>
<reference evidence="5" key="1">
    <citation type="journal article" date="2019" name="Int. J. Syst. Evol. Microbiol.">
        <title>The Global Catalogue of Microorganisms (GCM) 10K type strain sequencing project: providing services to taxonomists for standard genome sequencing and annotation.</title>
        <authorList>
            <consortium name="The Broad Institute Genomics Platform"/>
            <consortium name="The Broad Institute Genome Sequencing Center for Infectious Disease"/>
            <person name="Wu L."/>
            <person name="Ma J."/>
        </authorList>
    </citation>
    <scope>NUCLEOTIDE SEQUENCE [LARGE SCALE GENOMIC DNA]</scope>
    <source>
        <strain evidence="5">CGMCC 4.7106</strain>
    </source>
</reference>
<dbReference type="PANTHER" id="PTHR44943:SF4">
    <property type="entry name" value="TPR REPEAT-CONTAINING PROTEIN MJ0798"/>
    <property type="match status" value="1"/>
</dbReference>
<dbReference type="Pfam" id="PF13181">
    <property type="entry name" value="TPR_8"/>
    <property type="match status" value="1"/>
</dbReference>
<dbReference type="PROSITE" id="PS50005">
    <property type="entry name" value="TPR"/>
    <property type="match status" value="3"/>
</dbReference>
<name>A0ABW5D758_9BACT</name>
<accession>A0ABW5D758</accession>
<keyword evidence="2 3" id="KW-0802">TPR repeat</keyword>
<feature type="repeat" description="TPR" evidence="3">
    <location>
        <begin position="141"/>
        <end position="174"/>
    </location>
</feature>
<organism evidence="4 5">
    <name type="scientific">Luteolibacter algae</name>
    <dbReference type="NCBI Taxonomy" id="454151"/>
    <lineage>
        <taxon>Bacteria</taxon>
        <taxon>Pseudomonadati</taxon>
        <taxon>Verrucomicrobiota</taxon>
        <taxon>Verrucomicrobiia</taxon>
        <taxon>Verrucomicrobiales</taxon>
        <taxon>Verrucomicrobiaceae</taxon>
        <taxon>Luteolibacter</taxon>
    </lineage>
</organism>
<dbReference type="Pfam" id="PF13174">
    <property type="entry name" value="TPR_6"/>
    <property type="match status" value="1"/>
</dbReference>
<dbReference type="Proteomes" id="UP001597375">
    <property type="component" value="Unassembled WGS sequence"/>
</dbReference>
<dbReference type="InterPro" id="IPR019734">
    <property type="entry name" value="TPR_rpt"/>
</dbReference>
<keyword evidence="5" id="KW-1185">Reference proteome</keyword>
<dbReference type="Pfam" id="PF13429">
    <property type="entry name" value="TPR_15"/>
    <property type="match status" value="1"/>
</dbReference>
<dbReference type="SMART" id="SM00028">
    <property type="entry name" value="TPR"/>
    <property type="match status" value="5"/>
</dbReference>
<dbReference type="EMBL" id="JBHUIT010000012">
    <property type="protein sequence ID" value="MFD2256722.1"/>
    <property type="molecule type" value="Genomic_DNA"/>
</dbReference>
<dbReference type="SUPFAM" id="SSF48452">
    <property type="entry name" value="TPR-like"/>
    <property type="match status" value="2"/>
</dbReference>
<evidence type="ECO:0000256" key="2">
    <source>
        <dbReference type="ARBA" id="ARBA00022803"/>
    </source>
</evidence>
<evidence type="ECO:0000256" key="3">
    <source>
        <dbReference type="PROSITE-ProRule" id="PRU00339"/>
    </source>
</evidence>
<evidence type="ECO:0000256" key="1">
    <source>
        <dbReference type="ARBA" id="ARBA00022737"/>
    </source>
</evidence>
<dbReference type="InterPro" id="IPR011990">
    <property type="entry name" value="TPR-like_helical_dom_sf"/>
</dbReference>
<gene>
    <name evidence="4" type="ORF">ACFSSA_08545</name>
</gene>
<protein>
    <submittedName>
        <fullName evidence="4">Tetratricopeptide repeat protein</fullName>
    </submittedName>
</protein>
<dbReference type="PANTHER" id="PTHR44943">
    <property type="entry name" value="CELLULOSE SYNTHASE OPERON PROTEIN C"/>
    <property type="match status" value="1"/>
</dbReference>
<feature type="repeat" description="TPR" evidence="3">
    <location>
        <begin position="107"/>
        <end position="140"/>
    </location>
</feature>
<dbReference type="Gene3D" id="1.25.40.10">
    <property type="entry name" value="Tetratricopeptide repeat domain"/>
    <property type="match status" value="3"/>
</dbReference>
<keyword evidence="1" id="KW-0677">Repeat</keyword>
<feature type="repeat" description="TPR" evidence="3">
    <location>
        <begin position="175"/>
        <end position="208"/>
    </location>
</feature>
<dbReference type="InterPro" id="IPR051685">
    <property type="entry name" value="Ycf3/AcsC/BcsC/TPR_MFPF"/>
</dbReference>